<dbReference type="PANTHER" id="PTHR45436">
    <property type="entry name" value="SENSOR HISTIDINE KINASE YKOH"/>
    <property type="match status" value="1"/>
</dbReference>
<dbReference type="SUPFAM" id="SSF47384">
    <property type="entry name" value="Homodimeric domain of signal transducing histidine kinase"/>
    <property type="match status" value="1"/>
</dbReference>
<evidence type="ECO:0000256" key="10">
    <source>
        <dbReference type="ARBA" id="ARBA00023136"/>
    </source>
</evidence>
<dbReference type="CDD" id="cd06225">
    <property type="entry name" value="HAMP"/>
    <property type="match status" value="1"/>
</dbReference>
<evidence type="ECO:0000256" key="11">
    <source>
        <dbReference type="SAM" id="Phobius"/>
    </source>
</evidence>
<evidence type="ECO:0000313" key="14">
    <source>
        <dbReference type="EMBL" id="MFC4310601.1"/>
    </source>
</evidence>
<dbReference type="Pfam" id="PF00672">
    <property type="entry name" value="HAMP"/>
    <property type="match status" value="1"/>
</dbReference>
<dbReference type="InterPro" id="IPR004358">
    <property type="entry name" value="Sig_transdc_His_kin-like_C"/>
</dbReference>
<keyword evidence="10 11" id="KW-0472">Membrane</keyword>
<dbReference type="Proteomes" id="UP001595904">
    <property type="component" value="Unassembled WGS sequence"/>
</dbReference>
<keyword evidence="5" id="KW-0808">Transferase</keyword>
<organism evidence="14 15">
    <name type="scientific">Steroidobacter flavus</name>
    <dbReference type="NCBI Taxonomy" id="1842136"/>
    <lineage>
        <taxon>Bacteria</taxon>
        <taxon>Pseudomonadati</taxon>
        <taxon>Pseudomonadota</taxon>
        <taxon>Gammaproteobacteria</taxon>
        <taxon>Steroidobacterales</taxon>
        <taxon>Steroidobacteraceae</taxon>
        <taxon>Steroidobacter</taxon>
    </lineage>
</organism>
<dbReference type="Gene3D" id="1.10.287.130">
    <property type="match status" value="1"/>
</dbReference>
<sequence>MKLGELSRISTVRLLPVYGVLFVLWSVLLIGWVQYDTKRYLSSVVDEILRQRVHYLSHIDRDRLPEAMAQTDALDLRGVMLYGLFDPQGNKITGNIEKIPDGVSLDGVVHAVPGGIQRIGANEPVNARGLAREVEGGDVLILARATSVLDQVNTIIFRSLLWGLTLTIIPGLIGGLWLARGPLRRIRTLESAAQPIMRGDLHQRLPVSGRRDELDMLAGIVNSMLEEIERLMSEVKGVCDSIAHDLRTPLTRLRSQLHRMHREASDSAHASVVEQAILDVDSLLDRFRALLRISELEDMHRRAGFTEVHLASTLDHVREIYTPLAEDKHITFSFEIAPSVPTVRGDPNLLLEAVSNIVDNAIKFTPAGGSIHLRLMPDADVGARIDVIDSGPGIQNSEREAVLQRFYRGTCSNKDVSGWGLGLSIVAAIVKLHGFKLQIVDNPAGGAWLSLLCGPARTGAT</sequence>
<keyword evidence="7 14" id="KW-0418">Kinase</keyword>
<evidence type="ECO:0000256" key="4">
    <source>
        <dbReference type="ARBA" id="ARBA00022553"/>
    </source>
</evidence>
<dbReference type="EMBL" id="JBHSDU010000003">
    <property type="protein sequence ID" value="MFC4310601.1"/>
    <property type="molecule type" value="Genomic_DNA"/>
</dbReference>
<protein>
    <recommendedName>
        <fullName evidence="3">histidine kinase</fullName>
        <ecNumber evidence="3">2.7.13.3</ecNumber>
    </recommendedName>
</protein>
<dbReference type="SUPFAM" id="SSF55874">
    <property type="entry name" value="ATPase domain of HSP90 chaperone/DNA topoisomerase II/histidine kinase"/>
    <property type="match status" value="1"/>
</dbReference>
<dbReference type="InterPro" id="IPR036890">
    <property type="entry name" value="HATPase_C_sf"/>
</dbReference>
<dbReference type="CDD" id="cd00082">
    <property type="entry name" value="HisKA"/>
    <property type="match status" value="1"/>
</dbReference>
<dbReference type="PRINTS" id="PR00344">
    <property type="entry name" value="BCTRLSENSOR"/>
</dbReference>
<keyword evidence="4" id="KW-0597">Phosphoprotein</keyword>
<evidence type="ECO:0000256" key="8">
    <source>
        <dbReference type="ARBA" id="ARBA00022989"/>
    </source>
</evidence>
<evidence type="ECO:0000256" key="2">
    <source>
        <dbReference type="ARBA" id="ARBA00004370"/>
    </source>
</evidence>
<dbReference type="Gene3D" id="3.30.565.10">
    <property type="entry name" value="Histidine kinase-like ATPase, C-terminal domain"/>
    <property type="match status" value="1"/>
</dbReference>
<keyword evidence="9" id="KW-0902">Two-component regulatory system</keyword>
<dbReference type="Pfam" id="PF02518">
    <property type="entry name" value="HATPase_c"/>
    <property type="match status" value="1"/>
</dbReference>
<evidence type="ECO:0000256" key="5">
    <source>
        <dbReference type="ARBA" id="ARBA00022679"/>
    </source>
</evidence>
<name>A0ABV8SSW8_9GAMM</name>
<evidence type="ECO:0000256" key="9">
    <source>
        <dbReference type="ARBA" id="ARBA00023012"/>
    </source>
</evidence>
<evidence type="ECO:0000256" key="7">
    <source>
        <dbReference type="ARBA" id="ARBA00022777"/>
    </source>
</evidence>
<dbReference type="EC" id="2.7.13.3" evidence="3"/>
<keyword evidence="8 11" id="KW-1133">Transmembrane helix</keyword>
<comment type="subcellular location">
    <subcellularLocation>
        <location evidence="2">Membrane</location>
    </subcellularLocation>
</comment>
<dbReference type="PROSITE" id="PS50109">
    <property type="entry name" value="HIS_KIN"/>
    <property type="match status" value="1"/>
</dbReference>
<gene>
    <name evidence="14" type="ORF">ACFPN2_16030</name>
</gene>
<feature type="transmembrane region" description="Helical" evidence="11">
    <location>
        <begin position="155"/>
        <end position="179"/>
    </location>
</feature>
<feature type="transmembrane region" description="Helical" evidence="11">
    <location>
        <begin position="12"/>
        <end position="33"/>
    </location>
</feature>
<proteinExistence type="predicted"/>
<dbReference type="InterPro" id="IPR005467">
    <property type="entry name" value="His_kinase_dom"/>
</dbReference>
<dbReference type="SMART" id="SM00387">
    <property type="entry name" value="HATPase_c"/>
    <property type="match status" value="1"/>
</dbReference>
<dbReference type="InterPro" id="IPR003660">
    <property type="entry name" value="HAMP_dom"/>
</dbReference>
<dbReference type="InterPro" id="IPR003594">
    <property type="entry name" value="HATPase_dom"/>
</dbReference>
<comment type="catalytic activity">
    <reaction evidence="1">
        <text>ATP + protein L-histidine = ADP + protein N-phospho-L-histidine.</text>
        <dbReference type="EC" id="2.7.13.3"/>
    </reaction>
</comment>
<dbReference type="InterPro" id="IPR036097">
    <property type="entry name" value="HisK_dim/P_sf"/>
</dbReference>
<feature type="domain" description="Histidine kinase" evidence="12">
    <location>
        <begin position="241"/>
        <end position="457"/>
    </location>
</feature>
<feature type="domain" description="HAMP" evidence="13">
    <location>
        <begin position="183"/>
        <end position="233"/>
    </location>
</feature>
<keyword evidence="6 11" id="KW-0812">Transmembrane</keyword>
<dbReference type="PANTHER" id="PTHR45436:SF8">
    <property type="entry name" value="HISTIDINE KINASE"/>
    <property type="match status" value="1"/>
</dbReference>
<dbReference type="RefSeq" id="WP_380598215.1">
    <property type="nucleotide sequence ID" value="NZ_JBHSDU010000003.1"/>
</dbReference>
<evidence type="ECO:0000256" key="6">
    <source>
        <dbReference type="ARBA" id="ARBA00022692"/>
    </source>
</evidence>
<dbReference type="PROSITE" id="PS50885">
    <property type="entry name" value="HAMP"/>
    <property type="match status" value="1"/>
</dbReference>
<dbReference type="InterPro" id="IPR003661">
    <property type="entry name" value="HisK_dim/P_dom"/>
</dbReference>
<keyword evidence="15" id="KW-1185">Reference proteome</keyword>
<dbReference type="SUPFAM" id="SSF158472">
    <property type="entry name" value="HAMP domain-like"/>
    <property type="match status" value="1"/>
</dbReference>
<evidence type="ECO:0000256" key="1">
    <source>
        <dbReference type="ARBA" id="ARBA00000085"/>
    </source>
</evidence>
<accession>A0ABV8SSW8</accession>
<evidence type="ECO:0000259" key="12">
    <source>
        <dbReference type="PROSITE" id="PS50109"/>
    </source>
</evidence>
<comment type="caution">
    <text evidence="14">The sequence shown here is derived from an EMBL/GenBank/DDBJ whole genome shotgun (WGS) entry which is preliminary data.</text>
</comment>
<evidence type="ECO:0000313" key="15">
    <source>
        <dbReference type="Proteomes" id="UP001595904"/>
    </source>
</evidence>
<reference evidence="15" key="1">
    <citation type="journal article" date="2019" name="Int. J. Syst. Evol. Microbiol.">
        <title>The Global Catalogue of Microorganisms (GCM) 10K type strain sequencing project: providing services to taxonomists for standard genome sequencing and annotation.</title>
        <authorList>
            <consortium name="The Broad Institute Genomics Platform"/>
            <consortium name="The Broad Institute Genome Sequencing Center for Infectious Disease"/>
            <person name="Wu L."/>
            <person name="Ma J."/>
        </authorList>
    </citation>
    <scope>NUCLEOTIDE SEQUENCE [LARGE SCALE GENOMIC DNA]</scope>
    <source>
        <strain evidence="15">CGMCC 1.10759</strain>
    </source>
</reference>
<dbReference type="GO" id="GO:0016301">
    <property type="term" value="F:kinase activity"/>
    <property type="evidence" value="ECO:0007669"/>
    <property type="project" value="UniProtKB-KW"/>
</dbReference>
<dbReference type="SMART" id="SM00304">
    <property type="entry name" value="HAMP"/>
    <property type="match status" value="1"/>
</dbReference>
<evidence type="ECO:0000256" key="3">
    <source>
        <dbReference type="ARBA" id="ARBA00012438"/>
    </source>
</evidence>
<dbReference type="InterPro" id="IPR050428">
    <property type="entry name" value="TCS_sensor_his_kinase"/>
</dbReference>
<evidence type="ECO:0000259" key="13">
    <source>
        <dbReference type="PROSITE" id="PS50885"/>
    </source>
</evidence>